<dbReference type="Pfam" id="PF04545">
    <property type="entry name" value="Sigma70_r4"/>
    <property type="match status" value="1"/>
</dbReference>
<gene>
    <name evidence="5" type="ORF">GZ22_11500</name>
</gene>
<dbReference type="EMBL" id="CP008876">
    <property type="protein sequence ID" value="AIF67210.1"/>
    <property type="molecule type" value="Genomic_DNA"/>
</dbReference>
<dbReference type="InterPro" id="IPR014284">
    <property type="entry name" value="RNA_pol_sigma-70_dom"/>
</dbReference>
<dbReference type="Gene3D" id="1.10.10.10">
    <property type="entry name" value="Winged helix-like DNA-binding domain superfamily/Winged helix DNA-binding domain"/>
    <property type="match status" value="1"/>
</dbReference>
<reference evidence="5 6" key="1">
    <citation type="submission" date="2014-07" db="EMBL/GenBank/DDBJ databases">
        <title>Complete genome sequence of a moderately halophilic bacterium Terribacillus aidingensis MP602, isolated from Cryptomeria fortunei in Tianmu mountain in China.</title>
        <authorList>
            <person name="Wang Y."/>
            <person name="Lu P."/>
            <person name="Zhang L."/>
        </authorList>
    </citation>
    <scope>NUCLEOTIDE SEQUENCE [LARGE SCALE GENOMIC DNA]</scope>
    <source>
        <strain evidence="5 6">MP602</strain>
    </source>
</reference>
<keyword evidence="1" id="KW-0805">Transcription regulation</keyword>
<dbReference type="Proteomes" id="UP000027980">
    <property type="component" value="Chromosome"/>
</dbReference>
<evidence type="ECO:0000256" key="1">
    <source>
        <dbReference type="ARBA" id="ARBA00023015"/>
    </source>
</evidence>
<dbReference type="GO" id="GO:0016987">
    <property type="term" value="F:sigma factor activity"/>
    <property type="evidence" value="ECO:0007669"/>
    <property type="project" value="UniProtKB-KW"/>
</dbReference>
<feature type="domain" description="RNA polymerase sigma-70 region 4" evidence="4">
    <location>
        <begin position="130"/>
        <end position="178"/>
    </location>
</feature>
<dbReference type="SUPFAM" id="SSF88659">
    <property type="entry name" value="Sigma3 and sigma4 domains of RNA polymerase sigma factors"/>
    <property type="match status" value="1"/>
</dbReference>
<dbReference type="InterPro" id="IPR007630">
    <property type="entry name" value="RNA_pol_sigma70_r4"/>
</dbReference>
<evidence type="ECO:0000313" key="6">
    <source>
        <dbReference type="Proteomes" id="UP000027980"/>
    </source>
</evidence>
<evidence type="ECO:0000259" key="4">
    <source>
        <dbReference type="Pfam" id="PF04545"/>
    </source>
</evidence>
<dbReference type="NCBIfam" id="TIGR02937">
    <property type="entry name" value="sigma70-ECF"/>
    <property type="match status" value="1"/>
</dbReference>
<dbReference type="HOGENOM" id="CLU_1446993_0_0_9"/>
<dbReference type="InterPro" id="IPR036388">
    <property type="entry name" value="WH-like_DNA-bd_sf"/>
</dbReference>
<dbReference type="RefSeq" id="WP_038562515.1">
    <property type="nucleotide sequence ID" value="NZ_CP008876.1"/>
</dbReference>
<evidence type="ECO:0000313" key="5">
    <source>
        <dbReference type="EMBL" id="AIF67210.1"/>
    </source>
</evidence>
<organism evidence="5 6">
    <name type="scientific">Terribacillus saccharophilus</name>
    <dbReference type="NCBI Taxonomy" id="361277"/>
    <lineage>
        <taxon>Bacteria</taxon>
        <taxon>Bacillati</taxon>
        <taxon>Bacillota</taxon>
        <taxon>Bacilli</taxon>
        <taxon>Bacillales</taxon>
        <taxon>Bacillaceae</taxon>
        <taxon>Terribacillus</taxon>
    </lineage>
</organism>
<evidence type="ECO:0000256" key="3">
    <source>
        <dbReference type="ARBA" id="ARBA00023163"/>
    </source>
</evidence>
<protein>
    <recommendedName>
        <fullName evidence="4">RNA polymerase sigma-70 region 4 domain-containing protein</fullName>
    </recommendedName>
</protein>
<dbReference type="GO" id="GO:0006352">
    <property type="term" value="P:DNA-templated transcription initiation"/>
    <property type="evidence" value="ECO:0007669"/>
    <property type="project" value="InterPro"/>
</dbReference>
<proteinExistence type="predicted"/>
<dbReference type="InterPro" id="IPR013324">
    <property type="entry name" value="RNA_pol_sigma_r3/r4-like"/>
</dbReference>
<dbReference type="OrthoDB" id="2942336at2"/>
<keyword evidence="2" id="KW-0731">Sigma factor</keyword>
<sequence length="187" mass="21747">MMCSKEKPEQGKFHPNAALMQGFLKEEQHRIVYEQAERYPSKENLKKLNSAFQQFYTEIQLTNYLTMTLSYYARNYSKQATILQGRELAVLDQPASEEQETSKKEMLVAKEDQTVYNWEQAIHDPLLLTAIQDLPNKQKQYLELHFIHQLTHTEIAEKLDISQQAVSKSIQSALRKLRSVFPKGDAP</sequence>
<dbReference type="CDD" id="cd06171">
    <property type="entry name" value="Sigma70_r4"/>
    <property type="match status" value="1"/>
</dbReference>
<dbReference type="PANTHER" id="PTHR43133">
    <property type="entry name" value="RNA POLYMERASE ECF-TYPE SIGMA FACTO"/>
    <property type="match status" value="1"/>
</dbReference>
<name>A0A075LKE2_9BACI</name>
<dbReference type="PANTHER" id="PTHR43133:SF46">
    <property type="entry name" value="RNA POLYMERASE SIGMA-70 FACTOR ECF SUBFAMILY"/>
    <property type="match status" value="1"/>
</dbReference>
<evidence type="ECO:0000256" key="2">
    <source>
        <dbReference type="ARBA" id="ARBA00023082"/>
    </source>
</evidence>
<dbReference type="InterPro" id="IPR039425">
    <property type="entry name" value="RNA_pol_sigma-70-like"/>
</dbReference>
<accession>A0A075LKE2</accession>
<dbReference type="GeneID" id="34220177"/>
<dbReference type="AlphaFoldDB" id="A0A075LKE2"/>
<dbReference type="KEGG" id="tap:GZ22_11500"/>
<keyword evidence="3" id="KW-0804">Transcription</keyword>